<feature type="compositionally biased region" description="Basic and acidic residues" evidence="1">
    <location>
        <begin position="104"/>
        <end position="126"/>
    </location>
</feature>
<feature type="compositionally biased region" description="Low complexity" evidence="1">
    <location>
        <begin position="329"/>
        <end position="363"/>
    </location>
</feature>
<dbReference type="GO" id="GO:0005737">
    <property type="term" value="C:cytoplasm"/>
    <property type="evidence" value="ECO:0007669"/>
    <property type="project" value="TreeGrafter"/>
</dbReference>
<feature type="compositionally biased region" description="Low complexity" evidence="1">
    <location>
        <begin position="414"/>
        <end position="435"/>
    </location>
</feature>
<feature type="compositionally biased region" description="Polar residues" evidence="1">
    <location>
        <begin position="271"/>
        <end position="285"/>
    </location>
</feature>
<feature type="compositionally biased region" description="Low complexity" evidence="1">
    <location>
        <begin position="224"/>
        <end position="261"/>
    </location>
</feature>
<dbReference type="AlphaFoldDB" id="A0A1B9GHZ6"/>
<organism evidence="3 4">
    <name type="scientific">Kwoniella heveanensis BCC8398</name>
    <dbReference type="NCBI Taxonomy" id="1296120"/>
    <lineage>
        <taxon>Eukaryota</taxon>
        <taxon>Fungi</taxon>
        <taxon>Dikarya</taxon>
        <taxon>Basidiomycota</taxon>
        <taxon>Agaricomycotina</taxon>
        <taxon>Tremellomycetes</taxon>
        <taxon>Tremellales</taxon>
        <taxon>Cryptococcaceae</taxon>
        <taxon>Kwoniella</taxon>
    </lineage>
</organism>
<dbReference type="Pfam" id="PF09282">
    <property type="entry name" value="Mago-bind"/>
    <property type="match status" value="1"/>
</dbReference>
<accession>A0A1B9GHZ6</accession>
<dbReference type="InterPro" id="IPR036348">
    <property type="entry name" value="WIBG_N_sf"/>
</dbReference>
<dbReference type="Proteomes" id="UP000092666">
    <property type="component" value="Unassembled WGS sequence"/>
</dbReference>
<reference evidence="3 4" key="1">
    <citation type="submission" date="2013-07" db="EMBL/GenBank/DDBJ databases">
        <title>The Genome Sequence of Cryptococcus heveanensis BCC8398.</title>
        <authorList>
            <consortium name="The Broad Institute Genome Sequencing Platform"/>
            <person name="Cuomo C."/>
            <person name="Litvintseva A."/>
            <person name="Chen Y."/>
            <person name="Heitman J."/>
            <person name="Sun S."/>
            <person name="Springer D."/>
            <person name="Dromer F."/>
            <person name="Young S.K."/>
            <person name="Zeng Q."/>
            <person name="Gargeya S."/>
            <person name="Fitzgerald M."/>
            <person name="Abouelleil A."/>
            <person name="Alvarado L."/>
            <person name="Berlin A.M."/>
            <person name="Chapman S.B."/>
            <person name="Dewar J."/>
            <person name="Goldberg J."/>
            <person name="Griggs A."/>
            <person name="Gujja S."/>
            <person name="Hansen M."/>
            <person name="Howarth C."/>
            <person name="Imamovic A."/>
            <person name="Larimer J."/>
            <person name="McCowan C."/>
            <person name="Murphy C."/>
            <person name="Pearson M."/>
            <person name="Priest M."/>
            <person name="Roberts A."/>
            <person name="Saif S."/>
            <person name="Shea T."/>
            <person name="Sykes S."/>
            <person name="Wortman J."/>
            <person name="Nusbaum C."/>
            <person name="Birren B."/>
        </authorList>
    </citation>
    <scope>NUCLEOTIDE SEQUENCE [LARGE SCALE GENOMIC DNA]</scope>
    <source>
        <strain evidence="3 4">BCC8398</strain>
    </source>
</reference>
<feature type="compositionally biased region" description="Low complexity" evidence="1">
    <location>
        <begin position="147"/>
        <end position="164"/>
    </location>
</feature>
<evidence type="ECO:0000259" key="2">
    <source>
        <dbReference type="SMART" id="SM01273"/>
    </source>
</evidence>
<name>A0A1B9GHZ6_9TREE</name>
<feature type="compositionally biased region" description="Acidic residues" evidence="1">
    <location>
        <begin position="130"/>
        <end position="143"/>
    </location>
</feature>
<feature type="compositionally biased region" description="Low complexity" evidence="1">
    <location>
        <begin position="81"/>
        <end position="92"/>
    </location>
</feature>
<feature type="compositionally biased region" description="Basic and acidic residues" evidence="1">
    <location>
        <begin position="372"/>
        <end position="385"/>
    </location>
</feature>
<feature type="domain" description="WIBG Mago-binding" evidence="2">
    <location>
        <begin position="22"/>
        <end position="48"/>
    </location>
</feature>
<dbReference type="STRING" id="1296120.A0A1B9GHZ6"/>
<dbReference type="InterPro" id="IPR039333">
    <property type="entry name" value="PYM1"/>
</dbReference>
<proteinExistence type="predicted"/>
<dbReference type="GO" id="GO:1903259">
    <property type="term" value="P:exon-exon junction complex disassembly"/>
    <property type="evidence" value="ECO:0007669"/>
    <property type="project" value="InterPro"/>
</dbReference>
<evidence type="ECO:0000313" key="3">
    <source>
        <dbReference type="EMBL" id="OCF30636.1"/>
    </source>
</evidence>
<keyword evidence="4" id="KW-1185">Reference proteome</keyword>
<dbReference type="InterPro" id="IPR015362">
    <property type="entry name" value="WIBG_mago-bd"/>
</dbReference>
<dbReference type="GO" id="GO:0035145">
    <property type="term" value="C:exon-exon junction complex"/>
    <property type="evidence" value="ECO:0007669"/>
    <property type="project" value="TreeGrafter"/>
</dbReference>
<dbReference type="SUPFAM" id="SSF101931">
    <property type="entry name" value="Pym (Within the bgcn gene intron protein, WIBG), N-terminal domain"/>
    <property type="match status" value="1"/>
</dbReference>
<evidence type="ECO:0000256" key="1">
    <source>
        <dbReference type="SAM" id="MobiDB-lite"/>
    </source>
</evidence>
<dbReference type="GO" id="GO:0003723">
    <property type="term" value="F:RNA binding"/>
    <property type="evidence" value="ECO:0007669"/>
    <property type="project" value="TreeGrafter"/>
</dbReference>
<sequence>MSLPPLKPDKTASGIIVDPRTLERVVPQSRRKDGSVRKEQRVRPGFTPQEDVGRFRSARQQASDVSAAYKPVIPGSNRLGPAPSSATRSTSSLDPPDNPFAQQEQREKTKAQLKNEKRREKRREKVALSWDEEGDGDEDEDGDGGMQEAFKAADAQAGQKQGQKGRTESQGAEQNFPPIDGNGGAPEESVVDNLKTEESKDEEPSSTVAALEPAPPGPSGASFETSGETKPTPPTTTSSSPAPPQSSSASPANANAGAKPSLLADRKAELSPQSSASATAGTTQKPHPIQGGRKGPIGLAHPPPIEEDKPKAPQPSSRADADSWRKQQPKPQQQKQSNGKGGPNQTQNQNKTRNQSQSQSKTNPTLAPAPAPRERREVKVREGGHNDVSSLANRVKNLVLANTVGNAPREKTSRTATPTGSAGSAASEGKATPAA</sequence>
<dbReference type="OrthoDB" id="21625at2759"/>
<dbReference type="PANTHER" id="PTHR22959">
    <property type="entry name" value="PYM PROTEIN"/>
    <property type="match status" value="1"/>
</dbReference>
<feature type="region of interest" description="Disordered" evidence="1">
    <location>
        <begin position="1"/>
        <end position="435"/>
    </location>
</feature>
<feature type="compositionally biased region" description="Basic and acidic residues" evidence="1">
    <location>
        <begin position="30"/>
        <end position="42"/>
    </location>
</feature>
<dbReference type="EMBL" id="KV700144">
    <property type="protein sequence ID" value="OCF30636.1"/>
    <property type="molecule type" value="Genomic_DNA"/>
</dbReference>
<protein>
    <recommendedName>
        <fullName evidence="2">WIBG Mago-binding domain-containing protein</fullName>
    </recommendedName>
</protein>
<evidence type="ECO:0000313" key="4">
    <source>
        <dbReference type="Proteomes" id="UP000092666"/>
    </source>
</evidence>
<dbReference type="PANTHER" id="PTHR22959:SF0">
    <property type="entry name" value="PARTNER OF Y14 AND MAGO"/>
    <property type="match status" value="1"/>
</dbReference>
<gene>
    <name evidence="3" type="ORF">I316_07684</name>
</gene>
<reference evidence="4" key="2">
    <citation type="submission" date="2013-12" db="EMBL/GenBank/DDBJ databases">
        <title>Evolution of pathogenesis and genome organization in the Tremellales.</title>
        <authorList>
            <person name="Cuomo C."/>
            <person name="Litvintseva A."/>
            <person name="Heitman J."/>
            <person name="Chen Y."/>
            <person name="Sun S."/>
            <person name="Springer D."/>
            <person name="Dromer F."/>
            <person name="Young S."/>
            <person name="Zeng Q."/>
            <person name="Chapman S."/>
            <person name="Gujja S."/>
            <person name="Saif S."/>
            <person name="Birren B."/>
        </authorList>
    </citation>
    <scope>NUCLEOTIDE SEQUENCE [LARGE SCALE GENOMIC DNA]</scope>
    <source>
        <strain evidence="4">BCC8398</strain>
    </source>
</reference>
<dbReference type="SMART" id="SM01273">
    <property type="entry name" value="Mago-bind"/>
    <property type="match status" value="1"/>
</dbReference>